<evidence type="ECO:0000256" key="13">
    <source>
        <dbReference type="ARBA" id="ARBA00022989"/>
    </source>
</evidence>
<evidence type="ECO:0000256" key="22">
    <source>
        <dbReference type="ARBA" id="ARBA00081427"/>
    </source>
</evidence>
<evidence type="ECO:0000256" key="2">
    <source>
        <dbReference type="ARBA" id="ARBA00001936"/>
    </source>
</evidence>
<evidence type="ECO:0000256" key="20">
    <source>
        <dbReference type="ARBA" id="ARBA00081225"/>
    </source>
</evidence>
<dbReference type="GeneID" id="108673638"/>
<evidence type="ECO:0000256" key="9">
    <source>
        <dbReference type="ARBA" id="ARBA00022737"/>
    </source>
</evidence>
<evidence type="ECO:0000256" key="16">
    <source>
        <dbReference type="ARBA" id="ARBA00023180"/>
    </source>
</evidence>
<evidence type="ECO:0000256" key="25">
    <source>
        <dbReference type="SAM" id="Phobius"/>
    </source>
</evidence>
<dbReference type="EC" id="4.6.1.1" evidence="5"/>
<keyword evidence="8" id="KW-0479">Metal-binding</keyword>
<dbReference type="Gene3D" id="3.30.70.1230">
    <property type="entry name" value="Nucleotide cyclase"/>
    <property type="match status" value="2"/>
</dbReference>
<gene>
    <name evidence="28" type="primary">LOC108673638</name>
</gene>
<evidence type="ECO:0000256" key="6">
    <source>
        <dbReference type="ARBA" id="ARBA00022475"/>
    </source>
</evidence>
<evidence type="ECO:0000256" key="5">
    <source>
        <dbReference type="ARBA" id="ARBA00012201"/>
    </source>
</evidence>
<keyword evidence="16" id="KW-0325">Glycoprotein</keyword>
<evidence type="ECO:0000256" key="12">
    <source>
        <dbReference type="ARBA" id="ARBA00022842"/>
    </source>
</evidence>
<feature type="compositionally biased region" description="Basic and acidic residues" evidence="24">
    <location>
        <begin position="517"/>
        <end position="532"/>
    </location>
</feature>
<feature type="region of interest" description="Disordered" evidence="24">
    <location>
        <begin position="509"/>
        <end position="532"/>
    </location>
</feature>
<feature type="compositionally biased region" description="Low complexity" evidence="24">
    <location>
        <begin position="50"/>
        <end position="62"/>
    </location>
</feature>
<evidence type="ECO:0000256" key="18">
    <source>
        <dbReference type="ARBA" id="ARBA00023239"/>
    </source>
</evidence>
<evidence type="ECO:0000313" key="27">
    <source>
        <dbReference type="Proteomes" id="UP000694843"/>
    </source>
</evidence>
<evidence type="ECO:0000256" key="19">
    <source>
        <dbReference type="ARBA" id="ARBA00070496"/>
    </source>
</evidence>
<feature type="region of interest" description="Disordered" evidence="24">
    <location>
        <begin position="50"/>
        <end position="79"/>
    </location>
</feature>
<dbReference type="PANTHER" id="PTHR45627">
    <property type="entry name" value="ADENYLATE CYCLASE TYPE 1"/>
    <property type="match status" value="1"/>
</dbReference>
<dbReference type="GO" id="GO:0035556">
    <property type="term" value="P:intracellular signal transduction"/>
    <property type="evidence" value="ECO:0007669"/>
    <property type="project" value="InterPro"/>
</dbReference>
<keyword evidence="10" id="KW-0547">Nucleotide-binding</keyword>
<dbReference type="GO" id="GO:0005886">
    <property type="term" value="C:plasma membrane"/>
    <property type="evidence" value="ECO:0007669"/>
    <property type="project" value="UniProtKB-SubCell"/>
</dbReference>
<keyword evidence="17" id="KW-0464">Manganese</keyword>
<dbReference type="PROSITE" id="PS50125">
    <property type="entry name" value="GUANYLATE_CYCLASE_2"/>
    <property type="match status" value="2"/>
</dbReference>
<dbReference type="CDD" id="cd07302">
    <property type="entry name" value="CHD"/>
    <property type="match status" value="2"/>
</dbReference>
<feature type="transmembrane region" description="Helical" evidence="25">
    <location>
        <begin position="173"/>
        <end position="193"/>
    </location>
</feature>
<dbReference type="PANTHER" id="PTHR45627:SF8">
    <property type="entry name" value="ADENYLATE CYCLASE TYPE 9"/>
    <property type="match status" value="1"/>
</dbReference>
<dbReference type="CTD" id="32485"/>
<sequence length="1471" mass="162406">MPMQESIHLKEATSNPLSVNNSSTSNASLSMGAPKSDVYGNLVIPSEMVPNSSDLLNPSDNNVAHNDASTEPKPGSNEYDQSLVDLSLTPHLHALLLASMTQRQHSRSCCPHLFERAARSWWNPRFDSDILEDEYVRSSRSTLRLRLRYCLGYTVLACVVWIIYWLVTGAPHQGYSISAALLVALLMIIFFAITFSKLYKRRPVLLSLLVSAVLLGSSLLPYALHDPSLEACTGLSSPAVMATSIQVRMRGTFLSMGQSLLVRRELEREKAVKEAMIHSVMPPKVANWLLHEQDEGETFDGKKKLSTPRSSHTGTDLRSMVFRPFNMNNMDNVSILFADIVGFTRMSSNKTAEQLVGLLNDLFGRFDDLCAQHNCEKISTLGDCYYAVSGCPTPRSDHAVCCVDMGLSMITAIAQFDKDNNENVDMRVGVHTGKILCGIVGTKCFKFDVWSNDVSFANHLESSGKPGQVHISEATLSFLPRHQYRVIQGPDTHEQKTYFITGRRSFSVSRSPLPPIDGDHDEGSQDGERDKRTCSLPNMLECTELCEGGEACVSQAGSRRGKKRHNKLAAMEAGKAEGGWGSGKWRKSFTPALELAKFRLPRMQRRPDKSKSKTSSLPKISSKPECSSEKASNYTFLLYIPSICLTASLAFFQDGFRSGQKASLCSLTLDVSATPAKDLAPSATPAKDLAPSATPAKDLDLSATPANGSNLSATPASGLNLSATPATDLAPSATAINTSPANSQNLSTVPVIINNSSPDCVDVSVASQSSDCVDVSVASQSSDCNGTLTTKLPLTALLSLPCQSSGRKPRADSLSVPQSAPACVVADPWSVDHSKELRKDSGIRSRGSSFQLSDTEGLDTLAGDYSPMASMDPSLTRYHQMRKQSDLRLIRCVQQEKRTKRTTFTYDYDMEPPFSKISLRFLDASMEKMYREQAHQPRSDEAKTLASSLYNTYFDILVSLVVHVILVVSLLVLYPPSVLWLVLLGVVLLWQGALLALSQVQLMKRSDPTKQQPQSPDRIKSRPSHPELGGTDSPYPPSLSHTIYTRVTRWKTWHFCGGVLLLLPLAAVLSNFSCSSLSEETETLRYFCYLSFVGTVHFCNFVQLNCWMKNILVTVGGGVLIALLAPPICPCPFSAKVEVVTGFNNFSLDSDFRKNTEILSNWQPGREPISINVSDSLTANLSALNSPNFLCGEREHYFHVEIIVTVALLVGLVWLLNREFEISYRLSFHGWAQALLDRSRVQAMKDQAEWMLHNIIPKHVANKIKPTNAKYSENHTRVAVMFASIVNFNEFYDESFCGGKECLRYLNELVGDFDELLSREDFENVVKIKTIGSTYMAASGLNPDVRNKNSDPDHHIFELVEFAKELQKGIDHFNKDLLGFNFVLRIGINFGDITAGVIGTTKLYYDIWGDAVNIASRMDSTGVKGRIQVSEECAKVLSRKYKLESRGQVFVKGKDNMSVYLLEDTPPHGCN</sequence>
<keyword evidence="7 25" id="KW-0812">Transmembrane</keyword>
<feature type="transmembrane region" description="Helical" evidence="25">
    <location>
        <begin position="1053"/>
        <end position="1072"/>
    </location>
</feature>
<feature type="transmembrane region" description="Helical" evidence="25">
    <location>
        <begin position="953"/>
        <end position="972"/>
    </location>
</feature>
<dbReference type="GO" id="GO:0006171">
    <property type="term" value="P:cAMP biosynthetic process"/>
    <property type="evidence" value="ECO:0007669"/>
    <property type="project" value="UniProtKB-KW"/>
</dbReference>
<evidence type="ECO:0000256" key="15">
    <source>
        <dbReference type="ARBA" id="ARBA00023136"/>
    </source>
</evidence>
<evidence type="ECO:0000256" key="17">
    <source>
        <dbReference type="ARBA" id="ARBA00023211"/>
    </source>
</evidence>
<evidence type="ECO:0000256" key="11">
    <source>
        <dbReference type="ARBA" id="ARBA00022840"/>
    </source>
</evidence>
<feature type="transmembrane region" description="Helical" evidence="25">
    <location>
        <begin position="1111"/>
        <end position="1128"/>
    </location>
</feature>
<evidence type="ECO:0000256" key="7">
    <source>
        <dbReference type="ARBA" id="ARBA00022692"/>
    </source>
</evidence>
<evidence type="ECO:0000256" key="3">
    <source>
        <dbReference type="ARBA" id="ARBA00001946"/>
    </source>
</evidence>
<feature type="transmembrane region" description="Helical" evidence="25">
    <location>
        <begin position="147"/>
        <end position="167"/>
    </location>
</feature>
<keyword evidence="6" id="KW-1003">Cell membrane</keyword>
<feature type="transmembrane region" description="Helical" evidence="25">
    <location>
        <begin position="205"/>
        <end position="224"/>
    </location>
</feature>
<evidence type="ECO:0000256" key="4">
    <source>
        <dbReference type="ARBA" id="ARBA00004651"/>
    </source>
</evidence>
<keyword evidence="11" id="KW-0067">ATP-binding</keyword>
<keyword evidence="9" id="KW-0677">Repeat</keyword>
<keyword evidence="13 25" id="KW-1133">Transmembrane helix</keyword>
<dbReference type="PROSITE" id="PS00452">
    <property type="entry name" value="GUANYLATE_CYCLASE_1"/>
    <property type="match status" value="1"/>
</dbReference>
<dbReference type="GO" id="GO:0005524">
    <property type="term" value="F:ATP binding"/>
    <property type="evidence" value="ECO:0007669"/>
    <property type="project" value="UniProtKB-KW"/>
</dbReference>
<accession>A0A979FXA0</accession>
<dbReference type="OMA" id="LECTELC"/>
<feature type="region of interest" description="Disordered" evidence="24">
    <location>
        <begin position="599"/>
        <end position="627"/>
    </location>
</feature>
<evidence type="ECO:0000256" key="14">
    <source>
        <dbReference type="ARBA" id="ARBA00022998"/>
    </source>
</evidence>
<keyword evidence="27" id="KW-1185">Reference proteome</keyword>
<keyword evidence="15 25" id="KW-0472">Membrane</keyword>
<dbReference type="FunFam" id="3.30.70.1230:FF:000014">
    <property type="entry name" value="adenylate cyclase type 9"/>
    <property type="match status" value="1"/>
</dbReference>
<name>A0A979FXA0_HYAAZ</name>
<feature type="transmembrane region" description="Helical" evidence="25">
    <location>
        <begin position="1084"/>
        <end position="1104"/>
    </location>
</feature>
<keyword evidence="12" id="KW-0460">Magnesium</keyword>
<feature type="region of interest" description="Disordered" evidence="24">
    <location>
        <begin position="1"/>
        <end position="34"/>
    </location>
</feature>
<feature type="region of interest" description="Disordered" evidence="24">
    <location>
        <begin position="679"/>
        <end position="708"/>
    </location>
</feature>
<evidence type="ECO:0000259" key="26">
    <source>
        <dbReference type="PROSITE" id="PS50125"/>
    </source>
</evidence>
<evidence type="ECO:0000256" key="23">
    <source>
        <dbReference type="RuleBase" id="RU000405"/>
    </source>
</evidence>
<dbReference type="KEGG" id="hazt:108673638"/>
<comment type="subcellular location">
    <subcellularLocation>
        <location evidence="4">Cell membrane</location>
        <topology evidence="4">Multi-pass membrane protein</topology>
    </subcellularLocation>
</comment>
<reference evidence="28" key="1">
    <citation type="submission" date="2025-08" db="UniProtKB">
        <authorList>
            <consortium name="RefSeq"/>
        </authorList>
    </citation>
    <scope>IDENTIFICATION</scope>
    <source>
        <tissue evidence="28">Whole organism</tissue>
    </source>
</reference>
<evidence type="ECO:0000256" key="8">
    <source>
        <dbReference type="ARBA" id="ARBA00022723"/>
    </source>
</evidence>
<proteinExistence type="inferred from homology"/>
<evidence type="ECO:0000256" key="24">
    <source>
        <dbReference type="SAM" id="MobiDB-lite"/>
    </source>
</evidence>
<dbReference type="RefSeq" id="XP_047741042.1">
    <property type="nucleotide sequence ID" value="XM_047885086.1"/>
</dbReference>
<evidence type="ECO:0000256" key="1">
    <source>
        <dbReference type="ARBA" id="ARBA00001593"/>
    </source>
</evidence>
<feature type="transmembrane region" description="Helical" evidence="25">
    <location>
        <begin position="1196"/>
        <end position="1216"/>
    </location>
</feature>
<feature type="transmembrane region" description="Helical" evidence="25">
    <location>
        <begin position="634"/>
        <end position="652"/>
    </location>
</feature>
<organism evidence="27 28">
    <name type="scientific">Hyalella azteca</name>
    <name type="common">Amphipod</name>
    <dbReference type="NCBI Taxonomy" id="294128"/>
    <lineage>
        <taxon>Eukaryota</taxon>
        <taxon>Metazoa</taxon>
        <taxon>Ecdysozoa</taxon>
        <taxon>Arthropoda</taxon>
        <taxon>Crustacea</taxon>
        <taxon>Multicrustacea</taxon>
        <taxon>Malacostraca</taxon>
        <taxon>Eumalacostraca</taxon>
        <taxon>Peracarida</taxon>
        <taxon>Amphipoda</taxon>
        <taxon>Senticaudata</taxon>
        <taxon>Talitrida</taxon>
        <taxon>Talitroidea</taxon>
        <taxon>Hyalellidae</taxon>
        <taxon>Hyalella</taxon>
    </lineage>
</organism>
<dbReference type="GO" id="GO:0004016">
    <property type="term" value="F:adenylate cyclase activity"/>
    <property type="evidence" value="ECO:0007669"/>
    <property type="project" value="UniProtKB-EC"/>
</dbReference>
<dbReference type="OrthoDB" id="10035433at2759"/>
<dbReference type="InterPro" id="IPR029787">
    <property type="entry name" value="Nucleotide_cyclase"/>
</dbReference>
<keyword evidence="18 23" id="KW-0456">Lyase</keyword>
<dbReference type="InterPro" id="IPR018297">
    <property type="entry name" value="A/G_cyclase_CS"/>
</dbReference>
<feature type="region of interest" description="Disordered" evidence="24">
    <location>
        <begin position="1006"/>
        <end position="1034"/>
    </location>
</feature>
<dbReference type="Proteomes" id="UP000694843">
    <property type="component" value="Unplaced"/>
</dbReference>
<dbReference type="FunFam" id="3.30.70.1230:FF:000008">
    <property type="entry name" value="Adenylate cyclase type 9"/>
    <property type="match status" value="1"/>
</dbReference>
<dbReference type="Pfam" id="PF00211">
    <property type="entry name" value="Guanylate_cyc"/>
    <property type="match status" value="2"/>
</dbReference>
<dbReference type="SUPFAM" id="SSF55073">
    <property type="entry name" value="Nucleotide cyclase"/>
    <property type="match status" value="2"/>
</dbReference>
<dbReference type="InterPro" id="IPR001054">
    <property type="entry name" value="A/G_cyclase"/>
</dbReference>
<comment type="cofactor">
    <cofactor evidence="3">
        <name>Mg(2+)</name>
        <dbReference type="ChEBI" id="CHEBI:18420"/>
    </cofactor>
</comment>
<dbReference type="SMART" id="SM00044">
    <property type="entry name" value="CYCc"/>
    <property type="match status" value="2"/>
</dbReference>
<comment type="similarity">
    <text evidence="23">Belongs to the adenylyl cyclase class-4/guanylyl cyclase family.</text>
</comment>
<feature type="transmembrane region" description="Helical" evidence="25">
    <location>
        <begin position="978"/>
        <end position="997"/>
    </location>
</feature>
<dbReference type="GO" id="GO:0007189">
    <property type="term" value="P:adenylate cyclase-activating G protein-coupled receptor signaling pathway"/>
    <property type="evidence" value="ECO:0007669"/>
    <property type="project" value="TreeGrafter"/>
</dbReference>
<evidence type="ECO:0000256" key="10">
    <source>
        <dbReference type="ARBA" id="ARBA00022741"/>
    </source>
</evidence>
<evidence type="ECO:0000313" key="28">
    <source>
        <dbReference type="RefSeq" id="XP_047741042.1"/>
    </source>
</evidence>
<keyword evidence="14" id="KW-0115">cAMP biosynthesis</keyword>
<comment type="catalytic activity">
    <reaction evidence="1">
        <text>ATP = 3',5'-cyclic AMP + diphosphate</text>
        <dbReference type="Rhea" id="RHEA:15389"/>
        <dbReference type="ChEBI" id="CHEBI:30616"/>
        <dbReference type="ChEBI" id="CHEBI:33019"/>
        <dbReference type="ChEBI" id="CHEBI:58165"/>
        <dbReference type="EC" id="4.6.1.1"/>
    </reaction>
</comment>
<protein>
    <recommendedName>
        <fullName evidence="19">Adenylate cyclase type 9</fullName>
        <ecNumber evidence="5">4.6.1.1</ecNumber>
    </recommendedName>
    <alternativeName>
        <fullName evidence="22">ATP pyrophosphate-lyase 9</fullName>
    </alternativeName>
    <alternativeName>
        <fullName evidence="20">Adenylate cyclase type IX</fullName>
    </alternativeName>
    <alternativeName>
        <fullName evidence="21">Adenylyl cyclase 9</fullName>
    </alternativeName>
</protein>
<feature type="compositionally biased region" description="Polar residues" evidence="24">
    <location>
        <begin position="12"/>
        <end position="29"/>
    </location>
</feature>
<comment type="cofactor">
    <cofactor evidence="2">
        <name>Mn(2+)</name>
        <dbReference type="ChEBI" id="CHEBI:29035"/>
    </cofactor>
</comment>
<dbReference type="GO" id="GO:0046872">
    <property type="term" value="F:metal ion binding"/>
    <property type="evidence" value="ECO:0007669"/>
    <property type="project" value="UniProtKB-KW"/>
</dbReference>
<evidence type="ECO:0000256" key="21">
    <source>
        <dbReference type="ARBA" id="ARBA00081232"/>
    </source>
</evidence>
<feature type="domain" description="Guanylate cyclase" evidence="26">
    <location>
        <begin position="334"/>
        <end position="461"/>
    </location>
</feature>
<feature type="domain" description="Guanylate cyclase" evidence="26">
    <location>
        <begin position="1279"/>
        <end position="1419"/>
    </location>
</feature>